<dbReference type="OrthoDB" id="2018313at2759"/>
<evidence type="ECO:0000313" key="10">
    <source>
        <dbReference type="EMBL" id="KAF6152266.1"/>
    </source>
</evidence>
<dbReference type="Pfam" id="PF18052">
    <property type="entry name" value="Rx_N"/>
    <property type="match status" value="1"/>
</dbReference>
<keyword evidence="5" id="KW-0067">ATP-binding</keyword>
<dbReference type="PROSITE" id="PS51450">
    <property type="entry name" value="LRR"/>
    <property type="match status" value="1"/>
</dbReference>
<dbReference type="PANTHER" id="PTHR36766">
    <property type="entry name" value="PLANT BROAD-SPECTRUM MILDEW RESISTANCE PROTEIN RPW8"/>
    <property type="match status" value="1"/>
</dbReference>
<keyword evidence="11" id="KW-1185">Reference proteome</keyword>
<keyword evidence="1" id="KW-0433">Leucine-rich repeat</keyword>
<feature type="non-terminal residue" evidence="10">
    <location>
        <position position="665"/>
    </location>
</feature>
<dbReference type="Gene3D" id="1.10.10.10">
    <property type="entry name" value="Winged helix-like DNA-binding domain superfamily/Winged helix DNA-binding domain"/>
    <property type="match status" value="1"/>
</dbReference>
<feature type="domain" description="Disease resistance N-terminal" evidence="7">
    <location>
        <begin position="6"/>
        <end position="86"/>
    </location>
</feature>
<dbReference type="InterPro" id="IPR027417">
    <property type="entry name" value="P-loop_NTPase"/>
</dbReference>
<dbReference type="Pfam" id="PF25019">
    <property type="entry name" value="LRR_R13L1-DRL21"/>
    <property type="match status" value="1"/>
</dbReference>
<evidence type="ECO:0000256" key="1">
    <source>
        <dbReference type="ARBA" id="ARBA00022614"/>
    </source>
</evidence>
<evidence type="ECO:0000256" key="3">
    <source>
        <dbReference type="ARBA" id="ARBA00022741"/>
    </source>
</evidence>
<evidence type="ECO:0000313" key="11">
    <source>
        <dbReference type="Proteomes" id="UP000541444"/>
    </source>
</evidence>
<feature type="domain" description="R13L1/DRL21-like LRR repeat region" evidence="9">
    <location>
        <begin position="568"/>
        <end position="661"/>
    </location>
</feature>
<feature type="domain" description="NB-ARC" evidence="6">
    <location>
        <begin position="230"/>
        <end position="314"/>
    </location>
</feature>
<dbReference type="PANTHER" id="PTHR36766:SF40">
    <property type="entry name" value="DISEASE RESISTANCE PROTEIN RGA3"/>
    <property type="match status" value="1"/>
</dbReference>
<dbReference type="InterPro" id="IPR002182">
    <property type="entry name" value="NB-ARC"/>
</dbReference>
<proteinExistence type="predicted"/>
<reference evidence="10 11" key="1">
    <citation type="journal article" date="2020" name="IScience">
        <title>Genome Sequencing of the Endangered Kingdonia uniflora (Circaeasteraceae, Ranunculales) Reveals Potential Mechanisms of Evolutionary Specialization.</title>
        <authorList>
            <person name="Sun Y."/>
            <person name="Deng T."/>
            <person name="Zhang A."/>
            <person name="Moore M.J."/>
            <person name="Landis J.B."/>
            <person name="Lin N."/>
            <person name="Zhang H."/>
            <person name="Zhang X."/>
            <person name="Huang J."/>
            <person name="Zhang X."/>
            <person name="Sun H."/>
            <person name="Wang H."/>
        </authorList>
    </citation>
    <scope>NUCLEOTIDE SEQUENCE [LARGE SCALE GENOMIC DNA]</scope>
    <source>
        <strain evidence="10">TB1705</strain>
        <tissue evidence="10">Leaf</tissue>
    </source>
</reference>
<keyword evidence="4" id="KW-0611">Plant defense</keyword>
<dbReference type="InterPro" id="IPR001611">
    <property type="entry name" value="Leu-rich_rpt"/>
</dbReference>
<evidence type="ECO:0000256" key="4">
    <source>
        <dbReference type="ARBA" id="ARBA00022821"/>
    </source>
</evidence>
<dbReference type="Pfam" id="PF00931">
    <property type="entry name" value="NB-ARC"/>
    <property type="match status" value="1"/>
</dbReference>
<evidence type="ECO:0000256" key="2">
    <source>
        <dbReference type="ARBA" id="ARBA00022737"/>
    </source>
</evidence>
<dbReference type="InterPro" id="IPR041118">
    <property type="entry name" value="Rx_N"/>
</dbReference>
<feature type="domain" description="Disease resistance protein winged helix" evidence="8">
    <location>
        <begin position="346"/>
        <end position="413"/>
    </location>
</feature>
<comment type="caution">
    <text evidence="10">The sequence shown here is derived from an EMBL/GenBank/DDBJ whole genome shotgun (WGS) entry which is preliminary data.</text>
</comment>
<evidence type="ECO:0000259" key="8">
    <source>
        <dbReference type="Pfam" id="PF23559"/>
    </source>
</evidence>
<organism evidence="10 11">
    <name type="scientific">Kingdonia uniflora</name>
    <dbReference type="NCBI Taxonomy" id="39325"/>
    <lineage>
        <taxon>Eukaryota</taxon>
        <taxon>Viridiplantae</taxon>
        <taxon>Streptophyta</taxon>
        <taxon>Embryophyta</taxon>
        <taxon>Tracheophyta</taxon>
        <taxon>Spermatophyta</taxon>
        <taxon>Magnoliopsida</taxon>
        <taxon>Ranunculales</taxon>
        <taxon>Circaeasteraceae</taxon>
        <taxon>Kingdonia</taxon>
    </lineage>
</organism>
<dbReference type="GO" id="GO:0051707">
    <property type="term" value="P:response to other organism"/>
    <property type="evidence" value="ECO:0007669"/>
    <property type="project" value="UniProtKB-ARBA"/>
</dbReference>
<dbReference type="InterPro" id="IPR056789">
    <property type="entry name" value="LRR_R13L1-DRL21"/>
</dbReference>
<name>A0A7J7MBJ9_9MAGN</name>
<dbReference type="Proteomes" id="UP000541444">
    <property type="component" value="Unassembled WGS sequence"/>
</dbReference>
<evidence type="ECO:0008006" key="12">
    <source>
        <dbReference type="Google" id="ProtNLM"/>
    </source>
</evidence>
<evidence type="ECO:0000259" key="9">
    <source>
        <dbReference type="Pfam" id="PF25019"/>
    </source>
</evidence>
<keyword evidence="2" id="KW-0677">Repeat</keyword>
<dbReference type="GO" id="GO:0043531">
    <property type="term" value="F:ADP binding"/>
    <property type="evidence" value="ECO:0007669"/>
    <property type="project" value="InterPro"/>
</dbReference>
<dbReference type="InterPro" id="IPR058922">
    <property type="entry name" value="WHD_DRP"/>
</dbReference>
<dbReference type="SUPFAM" id="SSF52058">
    <property type="entry name" value="L domain-like"/>
    <property type="match status" value="1"/>
</dbReference>
<evidence type="ECO:0000259" key="6">
    <source>
        <dbReference type="Pfam" id="PF00931"/>
    </source>
</evidence>
<keyword evidence="3" id="KW-0547">Nucleotide-binding</keyword>
<dbReference type="AlphaFoldDB" id="A0A7J7MBJ9"/>
<dbReference type="PRINTS" id="PR00364">
    <property type="entry name" value="DISEASERSIST"/>
</dbReference>
<gene>
    <name evidence="10" type="ORF">GIB67_005920</name>
</gene>
<dbReference type="Pfam" id="PF23559">
    <property type="entry name" value="WHD_DRP"/>
    <property type="match status" value="1"/>
</dbReference>
<evidence type="ECO:0000256" key="5">
    <source>
        <dbReference type="ARBA" id="ARBA00022840"/>
    </source>
</evidence>
<accession>A0A7J7MBJ9</accession>
<dbReference type="Gene3D" id="1.20.5.4130">
    <property type="match status" value="1"/>
</dbReference>
<dbReference type="InterPro" id="IPR036388">
    <property type="entry name" value="WH-like_DNA-bd_sf"/>
</dbReference>
<dbReference type="EMBL" id="JACGCM010001644">
    <property type="protein sequence ID" value="KAF6152266.1"/>
    <property type="molecule type" value="Genomic_DNA"/>
</dbReference>
<dbReference type="SUPFAM" id="SSF52540">
    <property type="entry name" value="P-loop containing nucleoside triphosphate hydrolases"/>
    <property type="match status" value="1"/>
</dbReference>
<dbReference type="Gene3D" id="3.80.10.10">
    <property type="entry name" value="Ribonuclease Inhibitor"/>
    <property type="match status" value="1"/>
</dbReference>
<dbReference type="Gene3D" id="3.40.50.300">
    <property type="entry name" value="P-loop containing nucleotide triphosphate hydrolases"/>
    <property type="match status" value="2"/>
</dbReference>
<protein>
    <recommendedName>
        <fullName evidence="12">NB-ARC domain-containing protein</fullName>
    </recommendedName>
</protein>
<evidence type="ECO:0000259" key="7">
    <source>
        <dbReference type="Pfam" id="PF18052"/>
    </source>
</evidence>
<dbReference type="GO" id="GO:0006952">
    <property type="term" value="P:defense response"/>
    <property type="evidence" value="ECO:0007669"/>
    <property type="project" value="UniProtKB-KW"/>
</dbReference>
<sequence>KLISPEDVQELHDTFDKIRDALDDAEKRHVKNVLLNLEKNEIKKVPESAWLEKLKDVSYEMEDVLDEWRTKILKSEIAADGVDGARTGKKKVWSCFLSPCSCFNKATMHHNIGRRILELKGRLDFLITEKEKYKFEVTKKDDERQVRLDEERRHTISRIKGSEVYGRDLEKENLISMLLSESSSHVESSVPVVSIVGMGGIRKTTLAQIAKAIIEAVGGGVPNLTEWEAWHNHLCQSLEGKLFLLVLDDVGTEDRESWDKLKLALDHGKKGSRIVVTTRHDAVAQTIGTTDKQNLQQLSDDDCWLLFERLAFAGRRGESNCQKLKDIGRKISDRCKGVPLYAKSLDDKIEKDRLIKMWMAEGCLRSSQTMELESIGEEYFDELVMRSSFQDLEIDVDGNVSYCKIHDLIHDFATFLANNECLVAKTSEIKLNYMKARHLSVMLSDYERRIPLSIWNLKSLRTLLVRRNLRQIYQPSIDCQDLTLLSHLTSLRTLDLSHTHIKELPKEVEKLIHLRLHRLPNGIGNLVNFRHLEFEGCSSLECLPRGIWKLRDLETLSRFIVSEEGADIGELKDLNNLRGSLVISNIKGIVKEAILKDNEYFHHLTLRFNDEAVKSVFELLEPHPNLEKLEVWYYNGSKFPSWMEFPNWEGRFIMLLSLKFIHAKT</sequence>
<dbReference type="InterPro" id="IPR032675">
    <property type="entry name" value="LRR_dom_sf"/>
</dbReference>
<dbReference type="GO" id="GO:0005524">
    <property type="term" value="F:ATP binding"/>
    <property type="evidence" value="ECO:0007669"/>
    <property type="project" value="UniProtKB-KW"/>
</dbReference>